<dbReference type="GO" id="GO:0005886">
    <property type="term" value="C:plasma membrane"/>
    <property type="evidence" value="ECO:0007669"/>
    <property type="project" value="TreeGrafter"/>
</dbReference>
<evidence type="ECO:0000313" key="3">
    <source>
        <dbReference type="EMBL" id="TRW17921.1"/>
    </source>
</evidence>
<keyword evidence="1" id="KW-0812">Transmembrane</keyword>
<feature type="transmembrane region" description="Helical" evidence="1">
    <location>
        <begin position="692"/>
        <end position="716"/>
    </location>
</feature>
<protein>
    <submittedName>
        <fullName evidence="3">AsmA family protein</fullName>
    </submittedName>
</protein>
<keyword evidence="4" id="KW-1185">Reference proteome</keyword>
<keyword evidence="1" id="KW-0472">Membrane</keyword>
<dbReference type="RefSeq" id="WP_144236615.1">
    <property type="nucleotide sequence ID" value="NZ_VJWA01000001.1"/>
</dbReference>
<evidence type="ECO:0000259" key="2">
    <source>
        <dbReference type="Pfam" id="PF05170"/>
    </source>
</evidence>
<dbReference type="PANTHER" id="PTHR30441">
    <property type="entry name" value="DUF748 DOMAIN-CONTAINING PROTEIN"/>
    <property type="match status" value="1"/>
</dbReference>
<dbReference type="GO" id="GO:0090313">
    <property type="term" value="P:regulation of protein targeting to membrane"/>
    <property type="evidence" value="ECO:0007669"/>
    <property type="project" value="TreeGrafter"/>
</dbReference>
<evidence type="ECO:0000313" key="4">
    <source>
        <dbReference type="Proteomes" id="UP000317894"/>
    </source>
</evidence>
<name>A0A552UIA1_9SPHN</name>
<dbReference type="EMBL" id="VJWA01000001">
    <property type="protein sequence ID" value="TRW17921.1"/>
    <property type="molecule type" value="Genomic_DNA"/>
</dbReference>
<comment type="caution">
    <text evidence="3">The sequence shown here is derived from an EMBL/GenBank/DDBJ whole genome shotgun (WGS) entry which is preliminary data.</text>
</comment>
<evidence type="ECO:0000256" key="1">
    <source>
        <dbReference type="SAM" id="Phobius"/>
    </source>
</evidence>
<proteinExistence type="predicted"/>
<gene>
    <name evidence="3" type="ORF">FMM06_07275</name>
</gene>
<organism evidence="3 4">
    <name type="scientific">Glacieibacterium frigidum</name>
    <dbReference type="NCBI Taxonomy" id="2593303"/>
    <lineage>
        <taxon>Bacteria</taxon>
        <taxon>Pseudomonadati</taxon>
        <taxon>Pseudomonadota</taxon>
        <taxon>Alphaproteobacteria</taxon>
        <taxon>Sphingomonadales</taxon>
        <taxon>Sphingosinicellaceae</taxon>
        <taxon>Glacieibacterium</taxon>
    </lineage>
</organism>
<feature type="domain" description="AsmA" evidence="2">
    <location>
        <begin position="377"/>
        <end position="628"/>
    </location>
</feature>
<accession>A0A552UIA1</accession>
<sequence>MASPPTTRAAPARNPLDTGISSLVAVLATLIGLFILAYVVLYVTKGRFLKSTFESYASDFADRGVRVGGDFQFYLNPHIKFLAEDLQVDNPAWAKDRQLFVAKRIDSEIGVWDLIRGERRVRFLDLDGARVGAEIDAKGRNTWTFAGEEPFKIPAIDRASITGSTLHYIDARQQVDARVAFGNIGAVNARDEGTPTVNDPITFTGGGTARGEDFTVRGALTTPNSAAAGGRVGFALHARAAATKIDVSGSLAGVSRLDGADLEFSAVGPNLQLPLAVFGKTGPATAFDISGTIKPVDAANPQGRSRLNLRAEAVQTRATVSGIIPRSNDIEGADLRVGIAGRNIQNVFKLFNVVAPATRAYSLKANFRKSGQIYRFTRVTGKFGDSDIAGAFTADVSGAKPLLTGDLRTKVLDIIDIGPWIGFSPDALDAKGAAAVVRTVAGTPRVIPDATLAIEQLKSFDANVKYAAEKIRTGNVPLSGLIVDLSLKDSRLILKPVAVNIIGGRLTANIDLNAGVSPVVTAYDIRMSRVPLGQLLTSFDVEKSGTTASVFGRVELKGYGDTMRESLASSSGRIALVFPAGTLWVRNIQLGKLDLQNYITSGILAKLKKPQEIRCGVIAFTVKDGIARADPVLFDTRRANFRGEGAFSFKDESMALSVRGDSKEFSLFSGQSPIGVAGYFAAPRIQPISRQLLTRAGVGVGLGLATGGVGALLAFVDIGDAKNVNCAAVQAAKTAAQVDAAPGDRKSRK</sequence>
<dbReference type="InterPro" id="IPR052894">
    <property type="entry name" value="AsmA-related"/>
</dbReference>
<dbReference type="AlphaFoldDB" id="A0A552UIA1"/>
<dbReference type="OrthoDB" id="5749006at2"/>
<keyword evidence="1" id="KW-1133">Transmembrane helix</keyword>
<reference evidence="3 4" key="1">
    <citation type="submission" date="2019-07" db="EMBL/GenBank/DDBJ databases">
        <title>Novel species isolated from glacier.</title>
        <authorList>
            <person name="Liu Q."/>
            <person name="Xin Y.-H."/>
        </authorList>
    </citation>
    <scope>NUCLEOTIDE SEQUENCE [LARGE SCALE GENOMIC DNA]</scope>
    <source>
        <strain evidence="3 4">LB1R16</strain>
    </source>
</reference>
<dbReference type="PANTHER" id="PTHR30441:SF4">
    <property type="entry name" value="PROTEIN ASMA"/>
    <property type="match status" value="1"/>
</dbReference>
<feature type="transmembrane region" description="Helical" evidence="1">
    <location>
        <begin position="20"/>
        <end position="43"/>
    </location>
</feature>
<dbReference type="Pfam" id="PF05170">
    <property type="entry name" value="AsmA"/>
    <property type="match status" value="2"/>
</dbReference>
<feature type="domain" description="AsmA" evidence="2">
    <location>
        <begin position="23"/>
        <end position="147"/>
    </location>
</feature>
<dbReference type="Proteomes" id="UP000317894">
    <property type="component" value="Unassembled WGS sequence"/>
</dbReference>
<dbReference type="InterPro" id="IPR007844">
    <property type="entry name" value="AsmA"/>
</dbReference>